<accession>M7X5S7</accession>
<feature type="region of interest" description="Disordered" evidence="1">
    <location>
        <begin position="1"/>
        <end position="27"/>
    </location>
</feature>
<dbReference type="GeneID" id="27369414"/>
<dbReference type="RefSeq" id="XP_016270148.1">
    <property type="nucleotide sequence ID" value="XM_016419063.1"/>
</dbReference>
<protein>
    <recommendedName>
        <fullName evidence="4">Proteophosphoglycan ppg4</fullName>
    </recommendedName>
</protein>
<gene>
    <name evidence="2" type="ORF">RHTO_05401</name>
</gene>
<dbReference type="AlphaFoldDB" id="M7X5S7"/>
<sequence length="445" mass="48776">MSDRAPTASAASMRAPPKKRKRSVSVASDVQSAASSLTWASARMTAAHLEEFYEDPWSYTQKQVELVETCTPADLDRVADSMWAETSWQITASHVVGPRGMVKFNRRCAVTLKEEGDLESAHLVPARRENYFNGTFCRGQLDANRIELSGPVHLDFDKQLLDMLPNQDQVVSRVLCEIKYQEERAAASTSGVQGENVVKPPARPPFEKFYAAAEKTGACFRLIASNLRPSPYILRYDDPDDPTTFALEGIAADDPFTWLSPKAKKPSTEKPVLPSLVAPSSFNMLTWATRDCVRRKPPYSKSLIQETSILDDFIALLLSFWFVTDDTPASDVAALLDRAKPLVKDHGGVHWAQQLEDLATKSYIDIVNAVTLPANALRSQDPRPEPEQHALMLAAATADDDASTTFSIDLSEGAFSDSDSGLPADALALPYVPLTAAALEALESD</sequence>
<dbReference type="HOGENOM" id="CLU_038398_0_0_1"/>
<evidence type="ECO:0000313" key="2">
    <source>
        <dbReference type="EMBL" id="EMS19029.1"/>
    </source>
</evidence>
<keyword evidence="3" id="KW-1185">Reference proteome</keyword>
<proteinExistence type="predicted"/>
<evidence type="ECO:0000313" key="3">
    <source>
        <dbReference type="Proteomes" id="UP000016926"/>
    </source>
</evidence>
<dbReference type="Proteomes" id="UP000016926">
    <property type="component" value="Unassembled WGS sequence"/>
</dbReference>
<evidence type="ECO:0000256" key="1">
    <source>
        <dbReference type="SAM" id="MobiDB-lite"/>
    </source>
</evidence>
<reference evidence="2 3" key="1">
    <citation type="journal article" date="2012" name="Nat. Commun.">
        <title>A multi-omic map of the lipid-producing yeast Rhodosporidium toruloides.</title>
        <authorList>
            <person name="Zhu Z."/>
            <person name="Zhang S."/>
            <person name="Liu H."/>
            <person name="Shen H."/>
            <person name="Lin X."/>
            <person name="Yang F."/>
            <person name="Zhou Y.J."/>
            <person name="Jin G."/>
            <person name="Ye M."/>
            <person name="Zou H."/>
            <person name="Zou H."/>
            <person name="Zhao Z.K."/>
        </authorList>
    </citation>
    <scope>NUCLEOTIDE SEQUENCE [LARGE SCALE GENOMIC DNA]</scope>
    <source>
        <strain evidence="2 3">NP11</strain>
    </source>
</reference>
<evidence type="ECO:0008006" key="4">
    <source>
        <dbReference type="Google" id="ProtNLM"/>
    </source>
</evidence>
<dbReference type="EMBL" id="KB722673">
    <property type="protein sequence ID" value="EMS19029.1"/>
    <property type="molecule type" value="Genomic_DNA"/>
</dbReference>
<organism evidence="2 3">
    <name type="scientific">Rhodotorula toruloides (strain NP11)</name>
    <name type="common">Yeast</name>
    <name type="synonym">Rhodosporidium toruloides</name>
    <dbReference type="NCBI Taxonomy" id="1130832"/>
    <lineage>
        <taxon>Eukaryota</taxon>
        <taxon>Fungi</taxon>
        <taxon>Dikarya</taxon>
        <taxon>Basidiomycota</taxon>
        <taxon>Pucciniomycotina</taxon>
        <taxon>Microbotryomycetes</taxon>
        <taxon>Sporidiobolales</taxon>
        <taxon>Sporidiobolaceae</taxon>
        <taxon>Rhodotorula</taxon>
    </lineage>
</organism>
<name>M7X5S7_RHOT1</name>